<dbReference type="Proteomes" id="UP001497525">
    <property type="component" value="Unassembled WGS sequence"/>
</dbReference>
<organism evidence="1 2">
    <name type="scientific">Calicophoron daubneyi</name>
    <name type="common">Rumen fluke</name>
    <name type="synonym">Paramphistomum daubneyi</name>
    <dbReference type="NCBI Taxonomy" id="300641"/>
    <lineage>
        <taxon>Eukaryota</taxon>
        <taxon>Metazoa</taxon>
        <taxon>Spiralia</taxon>
        <taxon>Lophotrochozoa</taxon>
        <taxon>Platyhelminthes</taxon>
        <taxon>Trematoda</taxon>
        <taxon>Digenea</taxon>
        <taxon>Plagiorchiida</taxon>
        <taxon>Pronocephalata</taxon>
        <taxon>Paramphistomoidea</taxon>
        <taxon>Paramphistomidae</taxon>
        <taxon>Calicophoron</taxon>
    </lineage>
</organism>
<protein>
    <submittedName>
        <fullName evidence="1">Uncharacterized protein</fullName>
    </submittedName>
</protein>
<accession>A0AAV2T4Y6</accession>
<proteinExistence type="predicted"/>
<sequence length="353" mass="40237">MANNSVVENSDAVDHCRSCDCRLHHPHPSFRAFLPYHLPCSVNATRTDKFPGRPGLIDPFAVIQVCLPVLRARVHKSVIPWQCGEPWTKSSQCCPGILLYLNDWEPEEQVEQAVQSYIKFPCTVDLEACVRNSEKRALQFLLSYFKERGPFMEWEIRPGTDEHIGRCMKTVFGAQLSKLTDLEHSAAIFIGRYLLYLITVGYSHGLYYLPLLLSKVWGPVFLKVVCKQDVQDEAPLTQAQKIDFAINIFSHLIENAPWHTYQPFELVSKIINEPGASIVERSNPYGNPDQGCIHIPPSLSGTMCDKIKQAFIDQANKVAKEQCPLHRYCTSKDLIFPIPEPRKPFPLDRCRLR</sequence>
<evidence type="ECO:0000313" key="1">
    <source>
        <dbReference type="EMBL" id="CAL5131222.1"/>
    </source>
</evidence>
<reference evidence="1" key="1">
    <citation type="submission" date="2024-06" db="EMBL/GenBank/DDBJ databases">
        <authorList>
            <person name="Liu X."/>
            <person name="Lenzi L."/>
            <person name="Haldenby T S."/>
            <person name="Uol C."/>
        </authorList>
    </citation>
    <scope>NUCLEOTIDE SEQUENCE</scope>
</reference>
<gene>
    <name evidence="1" type="ORF">CDAUBV1_LOCUS3393</name>
</gene>
<name>A0AAV2T4Y6_CALDB</name>
<dbReference type="AlphaFoldDB" id="A0AAV2T4Y6"/>
<evidence type="ECO:0000313" key="2">
    <source>
        <dbReference type="Proteomes" id="UP001497525"/>
    </source>
</evidence>
<comment type="caution">
    <text evidence="1">The sequence shown here is derived from an EMBL/GenBank/DDBJ whole genome shotgun (WGS) entry which is preliminary data.</text>
</comment>
<dbReference type="EMBL" id="CAXLJL010000083">
    <property type="protein sequence ID" value="CAL5131222.1"/>
    <property type="molecule type" value="Genomic_DNA"/>
</dbReference>